<feature type="transmembrane region" description="Helical" evidence="9">
    <location>
        <begin position="58"/>
        <end position="79"/>
    </location>
</feature>
<dbReference type="PROSITE" id="PS50262">
    <property type="entry name" value="G_PROTEIN_RECEP_F1_2"/>
    <property type="match status" value="1"/>
</dbReference>
<evidence type="ECO:0000256" key="2">
    <source>
        <dbReference type="ARBA" id="ARBA00022692"/>
    </source>
</evidence>
<keyword evidence="3 9" id="KW-1133">Transmembrane helix</keyword>
<feature type="transmembrane region" description="Helical" evidence="9">
    <location>
        <begin position="25"/>
        <end position="46"/>
    </location>
</feature>
<feature type="transmembrane region" description="Helical" evidence="9">
    <location>
        <begin position="236"/>
        <end position="253"/>
    </location>
</feature>
<keyword evidence="4 8" id="KW-0297">G-protein coupled receptor</keyword>
<dbReference type="GO" id="GO:0004930">
    <property type="term" value="F:G protein-coupled receptor activity"/>
    <property type="evidence" value="ECO:0007669"/>
    <property type="project" value="UniProtKB-KW"/>
</dbReference>
<comment type="caution">
    <text evidence="11">The sequence shown here is derived from an EMBL/GenBank/DDBJ whole genome shotgun (WGS) entry which is preliminary data.</text>
</comment>
<keyword evidence="6 8" id="KW-0675">Receptor</keyword>
<dbReference type="SUPFAM" id="SSF81321">
    <property type="entry name" value="Family A G protein-coupled receptor-like"/>
    <property type="match status" value="1"/>
</dbReference>
<dbReference type="Pfam" id="PF00001">
    <property type="entry name" value="7tm_1"/>
    <property type="match status" value="1"/>
</dbReference>
<feature type="domain" description="G-protein coupled receptors family 1 profile" evidence="10">
    <location>
        <begin position="40"/>
        <end position="254"/>
    </location>
</feature>
<keyword evidence="7 8" id="KW-0807">Transducer</keyword>
<evidence type="ECO:0000313" key="11">
    <source>
        <dbReference type="EMBL" id="CAH1776749.1"/>
    </source>
</evidence>
<evidence type="ECO:0000259" key="10">
    <source>
        <dbReference type="PROSITE" id="PS50262"/>
    </source>
</evidence>
<dbReference type="Gene3D" id="1.20.1070.10">
    <property type="entry name" value="Rhodopsin 7-helix transmembrane proteins"/>
    <property type="match status" value="1"/>
</dbReference>
<sequence>MNNITNGTSDFDPSVHPELKIAGAINFYGLFVLLGVGVPGNLMVIAVSTQRHNRNKSYSLYMGALAVFDIIGLLVPGLYRWILHQFSMQSDGSCKWGKYISSTNFGCSVFIIIAMTLDRYLAVTSPMNVRRFSSVNRTRKAIIGIVISMVAFNIPFYVYTKKIAGTVICDTFNSDALIAKVYLWLSMALTTILPFVVLVALNAKIINTLSRASRLDTLKDIGSTLRRCRSYQARQVTRMLVAVSIAFIVLTSPF</sequence>
<organism evidence="11 12">
    <name type="scientific">Owenia fusiformis</name>
    <name type="common">Polychaete worm</name>
    <dbReference type="NCBI Taxonomy" id="6347"/>
    <lineage>
        <taxon>Eukaryota</taxon>
        <taxon>Metazoa</taxon>
        <taxon>Spiralia</taxon>
        <taxon>Lophotrochozoa</taxon>
        <taxon>Annelida</taxon>
        <taxon>Polychaeta</taxon>
        <taxon>Sedentaria</taxon>
        <taxon>Canalipalpata</taxon>
        <taxon>Sabellida</taxon>
        <taxon>Oweniida</taxon>
        <taxon>Oweniidae</taxon>
        <taxon>Owenia</taxon>
    </lineage>
</organism>
<dbReference type="InterPro" id="IPR017452">
    <property type="entry name" value="GPCR_Rhodpsn_7TM"/>
</dbReference>
<gene>
    <name evidence="11" type="ORF">OFUS_LOCUS3893</name>
</gene>
<evidence type="ECO:0000256" key="7">
    <source>
        <dbReference type="ARBA" id="ARBA00023224"/>
    </source>
</evidence>
<dbReference type="Proteomes" id="UP000749559">
    <property type="component" value="Unassembled WGS sequence"/>
</dbReference>
<dbReference type="OrthoDB" id="9990906at2759"/>
<comment type="subcellular location">
    <subcellularLocation>
        <location evidence="1">Membrane</location>
        <topology evidence="1">Multi-pass membrane protein</topology>
    </subcellularLocation>
</comment>
<evidence type="ECO:0000256" key="3">
    <source>
        <dbReference type="ARBA" id="ARBA00022989"/>
    </source>
</evidence>
<evidence type="ECO:0000256" key="5">
    <source>
        <dbReference type="ARBA" id="ARBA00023136"/>
    </source>
</evidence>
<feature type="transmembrane region" description="Helical" evidence="9">
    <location>
        <begin position="141"/>
        <end position="159"/>
    </location>
</feature>
<protein>
    <recommendedName>
        <fullName evidence="10">G-protein coupled receptors family 1 profile domain-containing protein</fullName>
    </recommendedName>
</protein>
<proteinExistence type="inferred from homology"/>
<dbReference type="EMBL" id="CAIIXF020000002">
    <property type="protein sequence ID" value="CAH1776749.1"/>
    <property type="molecule type" value="Genomic_DNA"/>
</dbReference>
<evidence type="ECO:0000256" key="8">
    <source>
        <dbReference type="RuleBase" id="RU000688"/>
    </source>
</evidence>
<feature type="transmembrane region" description="Helical" evidence="9">
    <location>
        <begin position="99"/>
        <end position="121"/>
    </location>
</feature>
<evidence type="ECO:0000256" key="9">
    <source>
        <dbReference type="SAM" id="Phobius"/>
    </source>
</evidence>
<keyword evidence="12" id="KW-1185">Reference proteome</keyword>
<feature type="transmembrane region" description="Helical" evidence="9">
    <location>
        <begin position="179"/>
        <end position="201"/>
    </location>
</feature>
<evidence type="ECO:0000313" key="12">
    <source>
        <dbReference type="Proteomes" id="UP000749559"/>
    </source>
</evidence>
<comment type="similarity">
    <text evidence="8">Belongs to the G-protein coupled receptor 1 family.</text>
</comment>
<dbReference type="PROSITE" id="PS00237">
    <property type="entry name" value="G_PROTEIN_RECEP_F1_1"/>
    <property type="match status" value="1"/>
</dbReference>
<keyword evidence="2 8" id="KW-0812">Transmembrane</keyword>
<dbReference type="AlphaFoldDB" id="A0A8S4N6U4"/>
<evidence type="ECO:0000256" key="4">
    <source>
        <dbReference type="ARBA" id="ARBA00023040"/>
    </source>
</evidence>
<dbReference type="GO" id="GO:0005886">
    <property type="term" value="C:plasma membrane"/>
    <property type="evidence" value="ECO:0007669"/>
    <property type="project" value="TreeGrafter"/>
</dbReference>
<keyword evidence="5 9" id="KW-0472">Membrane</keyword>
<evidence type="ECO:0000256" key="1">
    <source>
        <dbReference type="ARBA" id="ARBA00004141"/>
    </source>
</evidence>
<evidence type="ECO:0000256" key="6">
    <source>
        <dbReference type="ARBA" id="ARBA00023170"/>
    </source>
</evidence>
<accession>A0A8S4N6U4</accession>
<dbReference type="InterPro" id="IPR000276">
    <property type="entry name" value="GPCR_Rhodpsn"/>
</dbReference>
<dbReference type="PRINTS" id="PR00237">
    <property type="entry name" value="GPCRRHODOPSN"/>
</dbReference>
<dbReference type="PANTHER" id="PTHR24243:SF230">
    <property type="entry name" value="G-PROTEIN COUPLED RECEPTORS FAMILY 1 PROFILE DOMAIN-CONTAINING PROTEIN"/>
    <property type="match status" value="1"/>
</dbReference>
<reference evidence="11" key="1">
    <citation type="submission" date="2022-03" db="EMBL/GenBank/DDBJ databases">
        <authorList>
            <person name="Martin C."/>
        </authorList>
    </citation>
    <scope>NUCLEOTIDE SEQUENCE</scope>
</reference>
<dbReference type="PANTHER" id="PTHR24243">
    <property type="entry name" value="G-PROTEIN COUPLED RECEPTOR"/>
    <property type="match status" value="1"/>
</dbReference>
<name>A0A8S4N6U4_OWEFU</name>